<dbReference type="RefSeq" id="WP_151155352.1">
    <property type="nucleotide sequence ID" value="NZ_VZRA01000001.1"/>
</dbReference>
<evidence type="ECO:0000313" key="2">
    <source>
        <dbReference type="Proteomes" id="UP000798046"/>
    </source>
</evidence>
<organism evidence="1 2">
    <name type="scientific">Oryzomonas sagensis</name>
    <dbReference type="NCBI Taxonomy" id="2603857"/>
    <lineage>
        <taxon>Bacteria</taxon>
        <taxon>Pseudomonadati</taxon>
        <taxon>Thermodesulfobacteriota</taxon>
        <taxon>Desulfuromonadia</taxon>
        <taxon>Geobacterales</taxon>
        <taxon>Geobacteraceae</taxon>
        <taxon>Oryzomonas</taxon>
    </lineage>
</organism>
<proteinExistence type="predicted"/>
<evidence type="ECO:0000313" key="1">
    <source>
        <dbReference type="EMBL" id="KAB0671846.1"/>
    </source>
</evidence>
<keyword evidence="2" id="KW-1185">Reference proteome</keyword>
<accession>A0ABQ6TS32</accession>
<protein>
    <submittedName>
        <fullName evidence="1">DUF169 domain-containing protein</fullName>
    </submittedName>
</protein>
<sequence>MESLIAKALHLETEPVAICYSDTKPEGAVQFAPGTVTSCVMFLFASALRGKTVVFDRESYGCFGGGVGIGLGNTYEQFPGGVPGFCRFLSNGNESDPVGNAIGEGMKTAGVPGQFVDQFLHGELYKKSPELADQFVADLPIMEIPARYVVMRPLSQIVPERDKPVSVSFLVNPDQLSALVILANYDRPGQENVAIPYAAACQVIGILSYKEAASERQRCMVGMTDISARKNLKGQGMADKLTFTAPFRRLCEMESQVPGSFFERTTWGSIVS</sequence>
<comment type="caution">
    <text evidence="1">The sequence shown here is derived from an EMBL/GenBank/DDBJ whole genome shotgun (WGS) entry which is preliminary data.</text>
</comment>
<dbReference type="Pfam" id="PF02596">
    <property type="entry name" value="DUF169"/>
    <property type="match status" value="1"/>
</dbReference>
<gene>
    <name evidence="1" type="ORF">F6V30_04495</name>
</gene>
<dbReference type="EMBL" id="VZRA01000001">
    <property type="protein sequence ID" value="KAB0671846.1"/>
    <property type="molecule type" value="Genomic_DNA"/>
</dbReference>
<dbReference type="InterPro" id="IPR003748">
    <property type="entry name" value="DUF169"/>
</dbReference>
<name>A0ABQ6TS32_9BACT</name>
<dbReference type="Proteomes" id="UP000798046">
    <property type="component" value="Unassembled WGS sequence"/>
</dbReference>
<reference evidence="1 2" key="1">
    <citation type="journal article" date="2020" name="Microorganisms">
        <title>Description of Three Novel Members in the Family Geobacteraceae, Oryzomonas japonicum gen. nov., sp. nov., Oryzomonas sagensis sp. nov., and Oryzomonas ruber sp. nov.</title>
        <authorList>
            <person name="Xu Z."/>
            <person name="Masuda Y."/>
            <person name="Hayakawa C."/>
            <person name="Ushijima N."/>
            <person name="Kawano K."/>
            <person name="Shiratori Y."/>
            <person name="Senoo K."/>
            <person name="Itoh H."/>
        </authorList>
    </citation>
    <scope>NUCLEOTIDE SEQUENCE [LARGE SCALE GENOMIC DNA]</scope>
    <source>
        <strain evidence="1 2">Red100</strain>
    </source>
</reference>